<reference evidence="1 2" key="1">
    <citation type="submission" date="2021-01" db="EMBL/GenBank/DDBJ databases">
        <title>Whole genome shotgun sequence of Planotetraspora kaengkrachanensis NBRC 104272.</title>
        <authorList>
            <person name="Komaki H."/>
            <person name="Tamura T."/>
        </authorList>
    </citation>
    <scope>NUCLEOTIDE SEQUENCE [LARGE SCALE GENOMIC DNA]</scope>
    <source>
        <strain evidence="1 2">NBRC 104272</strain>
    </source>
</reference>
<evidence type="ECO:0000313" key="1">
    <source>
        <dbReference type="EMBL" id="GIG79595.1"/>
    </source>
</evidence>
<dbReference type="EMBL" id="BONV01000009">
    <property type="protein sequence ID" value="GIG79595.1"/>
    <property type="molecule type" value="Genomic_DNA"/>
</dbReference>
<name>A0A8J3LZH5_9ACTN</name>
<keyword evidence="2" id="KW-1185">Reference proteome</keyword>
<dbReference type="RefSeq" id="WP_203883038.1">
    <property type="nucleotide sequence ID" value="NZ_BAABHH010000016.1"/>
</dbReference>
<dbReference type="AlphaFoldDB" id="A0A8J3LZH5"/>
<proteinExistence type="predicted"/>
<organism evidence="1 2">
    <name type="scientific">Planotetraspora kaengkrachanensis</name>
    <dbReference type="NCBI Taxonomy" id="575193"/>
    <lineage>
        <taxon>Bacteria</taxon>
        <taxon>Bacillati</taxon>
        <taxon>Actinomycetota</taxon>
        <taxon>Actinomycetes</taxon>
        <taxon>Streptosporangiales</taxon>
        <taxon>Streptosporangiaceae</taxon>
        <taxon>Planotetraspora</taxon>
    </lineage>
</organism>
<gene>
    <name evidence="1" type="ORF">Pka01_27220</name>
</gene>
<sequence>MTTNARTASPLDCIIQLDHAAAHLMVIVDQETRPEHERQEAEGELCQPSNARSGFVARALAQARAR</sequence>
<comment type="caution">
    <text evidence="1">The sequence shown here is derived from an EMBL/GenBank/DDBJ whole genome shotgun (WGS) entry which is preliminary data.</text>
</comment>
<accession>A0A8J3LZH5</accession>
<evidence type="ECO:0000313" key="2">
    <source>
        <dbReference type="Proteomes" id="UP000630097"/>
    </source>
</evidence>
<protein>
    <submittedName>
        <fullName evidence="1">Uncharacterized protein</fullName>
    </submittedName>
</protein>
<dbReference type="Proteomes" id="UP000630097">
    <property type="component" value="Unassembled WGS sequence"/>
</dbReference>